<reference evidence="1 2" key="1">
    <citation type="journal article" date="2020" name="Nat. Food">
        <title>A phased Vanilla planifolia genome enables genetic improvement of flavour and production.</title>
        <authorList>
            <person name="Hasing T."/>
            <person name="Tang H."/>
            <person name="Brym M."/>
            <person name="Khazi F."/>
            <person name="Huang T."/>
            <person name="Chambers A.H."/>
        </authorList>
    </citation>
    <scope>NUCLEOTIDE SEQUENCE [LARGE SCALE GENOMIC DNA]</scope>
    <source>
        <tissue evidence="1">Leaf</tissue>
    </source>
</reference>
<sequence>MDDNAVSGFKYVVLWTSGTCGINIVVEVKCQSYMAEEIRPIPVFDIAVILVRGLLLVQDATLFLSLPAKELVIHRALLSPVTRKKALPMSGVKLPCEKADDCAADLAIIACARIVSQEQHQRERKTRDLN</sequence>
<keyword evidence="2" id="KW-1185">Reference proteome</keyword>
<dbReference type="EMBL" id="JADCNL010000009">
    <property type="protein sequence ID" value="KAG0466099.1"/>
    <property type="molecule type" value="Genomic_DNA"/>
</dbReference>
<accession>A0A835Q5M4</accession>
<dbReference type="OrthoDB" id="4217619at2759"/>
<evidence type="ECO:0000313" key="1">
    <source>
        <dbReference type="EMBL" id="KAG0466099.1"/>
    </source>
</evidence>
<protein>
    <submittedName>
        <fullName evidence="1">Uncharacterized protein</fullName>
    </submittedName>
</protein>
<name>A0A835Q5M4_VANPL</name>
<dbReference type="AlphaFoldDB" id="A0A835Q5M4"/>
<evidence type="ECO:0000313" key="2">
    <source>
        <dbReference type="Proteomes" id="UP000636800"/>
    </source>
</evidence>
<organism evidence="1 2">
    <name type="scientific">Vanilla planifolia</name>
    <name type="common">Vanilla</name>
    <dbReference type="NCBI Taxonomy" id="51239"/>
    <lineage>
        <taxon>Eukaryota</taxon>
        <taxon>Viridiplantae</taxon>
        <taxon>Streptophyta</taxon>
        <taxon>Embryophyta</taxon>
        <taxon>Tracheophyta</taxon>
        <taxon>Spermatophyta</taxon>
        <taxon>Magnoliopsida</taxon>
        <taxon>Liliopsida</taxon>
        <taxon>Asparagales</taxon>
        <taxon>Orchidaceae</taxon>
        <taxon>Vanilloideae</taxon>
        <taxon>Vanilleae</taxon>
        <taxon>Vanilla</taxon>
    </lineage>
</organism>
<dbReference type="Proteomes" id="UP000636800">
    <property type="component" value="Unassembled WGS sequence"/>
</dbReference>
<gene>
    <name evidence="1" type="ORF">HPP92_017679</name>
</gene>
<comment type="caution">
    <text evidence="1">The sequence shown here is derived from an EMBL/GenBank/DDBJ whole genome shotgun (WGS) entry which is preliminary data.</text>
</comment>
<proteinExistence type="predicted"/>